<proteinExistence type="predicted"/>
<evidence type="ECO:0000313" key="1">
    <source>
        <dbReference type="EMBL" id="CZF79734.1"/>
    </source>
</evidence>
<sequence length="158" mass="17355">MQEHIIHALWSLYPDSLQIGCKGTEYFVEPAQSLDWEAVNTLARELKAKQAAGEARRSFRLSLYQHAGDAESILGTTSDAVQLLLVETAKLVAALHQAQTLAEVRLAAEPFHDAATRLLDKIDAGTVKMPYMSKGLDDVLTDIETRATSVAEVFDNTQ</sequence>
<organism evidence="1 2">
    <name type="scientific">Grimontia marina</name>
    <dbReference type="NCBI Taxonomy" id="646534"/>
    <lineage>
        <taxon>Bacteria</taxon>
        <taxon>Pseudomonadati</taxon>
        <taxon>Pseudomonadota</taxon>
        <taxon>Gammaproteobacteria</taxon>
        <taxon>Vibrionales</taxon>
        <taxon>Vibrionaceae</taxon>
        <taxon>Grimontia</taxon>
    </lineage>
</organism>
<dbReference type="RefSeq" id="WP_062706638.1">
    <property type="nucleotide sequence ID" value="NZ_CAWRCI010000007.1"/>
</dbReference>
<evidence type="ECO:0000313" key="2">
    <source>
        <dbReference type="Proteomes" id="UP000073601"/>
    </source>
</evidence>
<dbReference type="OrthoDB" id="6304091at2"/>
<dbReference type="Proteomes" id="UP000073601">
    <property type="component" value="Unassembled WGS sequence"/>
</dbReference>
<keyword evidence="2" id="KW-1185">Reference proteome</keyword>
<dbReference type="AlphaFoldDB" id="A0A128EZZ6"/>
<gene>
    <name evidence="1" type="ORF">GMA8713_01107</name>
</gene>
<reference evidence="2" key="1">
    <citation type="submission" date="2016-02" db="EMBL/GenBank/DDBJ databases">
        <authorList>
            <person name="Rodrigo-Torres Lidia"/>
            <person name="Arahal R.David."/>
        </authorList>
    </citation>
    <scope>NUCLEOTIDE SEQUENCE [LARGE SCALE GENOMIC DNA]</scope>
    <source>
        <strain evidence="2">CECT 8713</strain>
    </source>
</reference>
<name>A0A128EZZ6_9GAMM</name>
<dbReference type="EMBL" id="FIZY01000007">
    <property type="protein sequence ID" value="CZF79734.1"/>
    <property type="molecule type" value="Genomic_DNA"/>
</dbReference>
<protein>
    <submittedName>
        <fullName evidence="1">Uncharacterized protein</fullName>
    </submittedName>
</protein>
<accession>A0A128EZZ6</accession>